<name>A0A6A4GXH8_9AGAR</name>
<gene>
    <name evidence="1" type="ORF">BT96DRAFT_1024942</name>
</gene>
<dbReference type="AlphaFoldDB" id="A0A6A4GXH8"/>
<dbReference type="OrthoDB" id="2602575at2759"/>
<dbReference type="Proteomes" id="UP000799118">
    <property type="component" value="Unassembled WGS sequence"/>
</dbReference>
<dbReference type="EMBL" id="ML769685">
    <property type="protein sequence ID" value="KAE9389727.1"/>
    <property type="molecule type" value="Genomic_DNA"/>
</dbReference>
<keyword evidence="2" id="KW-1185">Reference proteome</keyword>
<evidence type="ECO:0000313" key="2">
    <source>
        <dbReference type="Proteomes" id="UP000799118"/>
    </source>
</evidence>
<sequence length="126" mass="14327">MLTTPLDSIYSIARPAASPDAQCILANAVRSFSAPPPIDLEYLPRKLPGVLAYLSRTFCHNRLQFWNLDDPEATVFAHRGLKKTSDYPRLRPTIRRMQVIIGNRHIAWLKVAIEIEIAWKSSKLKS</sequence>
<reference evidence="1" key="1">
    <citation type="journal article" date="2019" name="Environ. Microbiol.">
        <title>Fungal ecological strategies reflected in gene transcription - a case study of two litter decomposers.</title>
        <authorList>
            <person name="Barbi F."/>
            <person name="Kohler A."/>
            <person name="Barry K."/>
            <person name="Baskaran P."/>
            <person name="Daum C."/>
            <person name="Fauchery L."/>
            <person name="Ihrmark K."/>
            <person name="Kuo A."/>
            <person name="LaButti K."/>
            <person name="Lipzen A."/>
            <person name="Morin E."/>
            <person name="Grigoriev I.V."/>
            <person name="Henrissat B."/>
            <person name="Lindahl B."/>
            <person name="Martin F."/>
        </authorList>
    </citation>
    <scope>NUCLEOTIDE SEQUENCE</scope>
    <source>
        <strain evidence="1">JB14</strain>
    </source>
</reference>
<accession>A0A6A4GXH8</accession>
<proteinExistence type="predicted"/>
<protein>
    <submittedName>
        <fullName evidence="1">Uncharacterized protein</fullName>
    </submittedName>
</protein>
<organism evidence="1 2">
    <name type="scientific">Gymnopus androsaceus JB14</name>
    <dbReference type="NCBI Taxonomy" id="1447944"/>
    <lineage>
        <taxon>Eukaryota</taxon>
        <taxon>Fungi</taxon>
        <taxon>Dikarya</taxon>
        <taxon>Basidiomycota</taxon>
        <taxon>Agaricomycotina</taxon>
        <taxon>Agaricomycetes</taxon>
        <taxon>Agaricomycetidae</taxon>
        <taxon>Agaricales</taxon>
        <taxon>Marasmiineae</taxon>
        <taxon>Omphalotaceae</taxon>
        <taxon>Gymnopus</taxon>
    </lineage>
</organism>
<evidence type="ECO:0000313" key="1">
    <source>
        <dbReference type="EMBL" id="KAE9389727.1"/>
    </source>
</evidence>